<proteinExistence type="inferred from homology"/>
<dbReference type="Pfam" id="PF02705">
    <property type="entry name" value="K_trans"/>
    <property type="match status" value="1"/>
</dbReference>
<comment type="similarity">
    <text evidence="2">Belongs to the HAK/KUP transporter (TC 2.A.72.3) family.</text>
</comment>
<evidence type="ECO:0000313" key="6">
    <source>
        <dbReference type="Proteomes" id="UP001151532"/>
    </source>
</evidence>
<evidence type="ECO:0000313" key="5">
    <source>
        <dbReference type="EMBL" id="KAJ6749193.1"/>
    </source>
</evidence>
<gene>
    <name evidence="5" type="ORF">OIU79_030146</name>
</gene>
<keyword evidence="3" id="KW-0812">Transmembrane</keyword>
<dbReference type="OrthoDB" id="504708at2759"/>
<feature type="domain" description="K+ potassium transporter integral membrane" evidence="4">
    <location>
        <begin position="3"/>
        <end position="55"/>
    </location>
</feature>
<sequence>MIDCIYWPVVLVATAASDVASQATICATFSLIKQALALGCFPRVKIVHTSKKVSGFKNQSQIGNASGTAVVIVMLVTTLLMILVMQLIWRCHWILVLIFTCLSLVVEVWQYGTKKRYEFEVHSKVSMAWILGLGPILGLVRVPGIGLVYTELARGLPHILYHFITNLSDIHSIVVFVCVKYLPVRSVPEGEIPCQANKDLHKRDESFEKKLLDGLNTFVRLEFMMDGWMDVQNKMTTVYVTRKLSSQMFF</sequence>
<dbReference type="GO" id="GO:0015079">
    <property type="term" value="F:potassium ion transmembrane transporter activity"/>
    <property type="evidence" value="ECO:0007669"/>
    <property type="project" value="InterPro"/>
</dbReference>
<dbReference type="InterPro" id="IPR003855">
    <property type="entry name" value="K+_transporter"/>
</dbReference>
<keyword evidence="6" id="KW-1185">Reference proteome</keyword>
<comment type="caution">
    <text evidence="5">The sequence shown here is derived from an EMBL/GenBank/DDBJ whole genome shotgun (WGS) entry which is preliminary data.</text>
</comment>
<evidence type="ECO:0000256" key="1">
    <source>
        <dbReference type="ARBA" id="ARBA00004651"/>
    </source>
</evidence>
<dbReference type="EMBL" id="JAPFFK010000008">
    <property type="protein sequence ID" value="KAJ6749193.1"/>
    <property type="molecule type" value="Genomic_DNA"/>
</dbReference>
<dbReference type="Proteomes" id="UP001151532">
    <property type="component" value="Chromosome 12"/>
</dbReference>
<feature type="transmembrane region" description="Helical" evidence="3">
    <location>
        <begin position="125"/>
        <end position="147"/>
    </location>
</feature>
<dbReference type="PANTHER" id="PTHR30540">
    <property type="entry name" value="OSMOTIC STRESS POTASSIUM TRANSPORTER"/>
    <property type="match status" value="1"/>
</dbReference>
<dbReference type="PANTHER" id="PTHR30540:SF110">
    <property type="entry name" value="POTASSIUM TRANSPORTER"/>
    <property type="match status" value="1"/>
</dbReference>
<evidence type="ECO:0000256" key="3">
    <source>
        <dbReference type="SAM" id="Phobius"/>
    </source>
</evidence>
<accession>A0A9Q0VIV1</accession>
<reference evidence="5" key="1">
    <citation type="submission" date="2022-11" db="EMBL/GenBank/DDBJ databases">
        <authorList>
            <person name="Hyden B.L."/>
            <person name="Feng K."/>
            <person name="Yates T."/>
            <person name="Jawdy S."/>
            <person name="Smart L.B."/>
            <person name="Muchero W."/>
        </authorList>
    </citation>
    <scope>NUCLEOTIDE SEQUENCE</scope>
    <source>
        <tissue evidence="5">Shoot tip</tissue>
    </source>
</reference>
<evidence type="ECO:0000256" key="2">
    <source>
        <dbReference type="ARBA" id="ARBA00008440"/>
    </source>
</evidence>
<feature type="transmembrane region" description="Helical" evidence="3">
    <location>
        <begin position="93"/>
        <end position="113"/>
    </location>
</feature>
<comment type="subcellular location">
    <subcellularLocation>
        <location evidence="1">Cell membrane</location>
        <topology evidence="1">Multi-pass membrane protein</topology>
    </subcellularLocation>
</comment>
<feature type="transmembrane region" description="Helical" evidence="3">
    <location>
        <begin position="62"/>
        <end position="87"/>
    </location>
</feature>
<organism evidence="5 6">
    <name type="scientific">Salix purpurea</name>
    <name type="common">Purple osier willow</name>
    <dbReference type="NCBI Taxonomy" id="77065"/>
    <lineage>
        <taxon>Eukaryota</taxon>
        <taxon>Viridiplantae</taxon>
        <taxon>Streptophyta</taxon>
        <taxon>Embryophyta</taxon>
        <taxon>Tracheophyta</taxon>
        <taxon>Spermatophyta</taxon>
        <taxon>Magnoliopsida</taxon>
        <taxon>eudicotyledons</taxon>
        <taxon>Gunneridae</taxon>
        <taxon>Pentapetalae</taxon>
        <taxon>rosids</taxon>
        <taxon>fabids</taxon>
        <taxon>Malpighiales</taxon>
        <taxon>Salicaceae</taxon>
        <taxon>Saliceae</taxon>
        <taxon>Salix</taxon>
    </lineage>
</organism>
<name>A0A9Q0VIV1_SALPP</name>
<dbReference type="InterPro" id="IPR053951">
    <property type="entry name" value="K_trans_N"/>
</dbReference>
<dbReference type="AlphaFoldDB" id="A0A9Q0VIV1"/>
<reference evidence="5" key="2">
    <citation type="journal article" date="2023" name="Int. J. Mol. Sci.">
        <title>De Novo Assembly and Annotation of 11 Diverse Shrub Willow (Salix) Genomes Reveals Novel Gene Organization in Sex-Linked Regions.</title>
        <authorList>
            <person name="Hyden B."/>
            <person name="Feng K."/>
            <person name="Yates T.B."/>
            <person name="Jawdy S."/>
            <person name="Cereghino C."/>
            <person name="Smart L.B."/>
            <person name="Muchero W."/>
        </authorList>
    </citation>
    <scope>NUCLEOTIDE SEQUENCE</scope>
    <source>
        <tissue evidence="5">Shoot tip</tissue>
    </source>
</reference>
<keyword evidence="3" id="KW-1133">Transmembrane helix</keyword>
<dbReference type="GO" id="GO:0005886">
    <property type="term" value="C:plasma membrane"/>
    <property type="evidence" value="ECO:0007669"/>
    <property type="project" value="UniProtKB-SubCell"/>
</dbReference>
<keyword evidence="3" id="KW-0472">Membrane</keyword>
<evidence type="ECO:0000259" key="4">
    <source>
        <dbReference type="Pfam" id="PF02705"/>
    </source>
</evidence>
<protein>
    <submittedName>
        <fullName evidence="5">OSMOTIC STRESS POTASSIUM TRANSPORTER</fullName>
    </submittedName>
</protein>